<proteinExistence type="predicted"/>
<evidence type="ECO:0000256" key="1">
    <source>
        <dbReference type="SAM" id="Phobius"/>
    </source>
</evidence>
<protein>
    <recommendedName>
        <fullName evidence="4">Transmembrane protein</fullName>
    </recommendedName>
</protein>
<dbReference type="RefSeq" id="WP_312562332.1">
    <property type="nucleotide sequence ID" value="NZ_JAVSKO010000004.1"/>
</dbReference>
<evidence type="ECO:0000313" key="2">
    <source>
        <dbReference type="EMBL" id="MDT3468648.1"/>
    </source>
</evidence>
<keyword evidence="1" id="KW-1133">Transmembrane helix</keyword>
<dbReference type="PROSITE" id="PS51257">
    <property type="entry name" value="PROKAR_LIPOPROTEIN"/>
    <property type="match status" value="1"/>
</dbReference>
<evidence type="ECO:0000313" key="3">
    <source>
        <dbReference type="Proteomes" id="UP001251948"/>
    </source>
</evidence>
<sequence length="229" mass="24621">MKELNRDTLVAAAIAGGCGIVIGAALMGPWKSIAELLSKAWFYGWAAALATAAVGFGAFKYAREAHLLRESEVYESRLRQYHLDLAAYNEWRNRVISVGAGGDAFEKISAKMTLSTVPLRMHLSIARTCVSSISPNGTTTSHFALTPPMLASVFGLDGATAFLRASCEDFIRRCAALDVDAPPPPSVQGHFEDLMLAAVQAKKDCFKAKELIEALHPFPPVGPKVMKPG</sequence>
<keyword evidence="1" id="KW-0472">Membrane</keyword>
<dbReference type="AlphaFoldDB" id="A0AAJ2JAY2"/>
<dbReference type="EMBL" id="JAVSKO010000004">
    <property type="protein sequence ID" value="MDT3468648.1"/>
    <property type="molecule type" value="Genomic_DNA"/>
</dbReference>
<dbReference type="Proteomes" id="UP001251948">
    <property type="component" value="Unassembled WGS sequence"/>
</dbReference>
<feature type="transmembrane region" description="Helical" evidence="1">
    <location>
        <begin position="40"/>
        <end position="59"/>
    </location>
</feature>
<accession>A0AAJ2JAY2</accession>
<keyword evidence="1" id="KW-0812">Transmembrane</keyword>
<evidence type="ECO:0008006" key="4">
    <source>
        <dbReference type="Google" id="ProtNLM"/>
    </source>
</evidence>
<comment type="caution">
    <text evidence="2">The sequence shown here is derived from an EMBL/GenBank/DDBJ whole genome shotgun (WGS) entry which is preliminary data.</text>
</comment>
<organism evidence="2 3">
    <name type="scientific">Stenotrophomonas maltophilia</name>
    <name type="common">Pseudomonas maltophilia</name>
    <name type="synonym">Xanthomonas maltophilia</name>
    <dbReference type="NCBI Taxonomy" id="40324"/>
    <lineage>
        <taxon>Bacteria</taxon>
        <taxon>Pseudomonadati</taxon>
        <taxon>Pseudomonadota</taxon>
        <taxon>Gammaproteobacteria</taxon>
        <taxon>Lysobacterales</taxon>
        <taxon>Lysobacteraceae</taxon>
        <taxon>Stenotrophomonas</taxon>
        <taxon>Stenotrophomonas maltophilia group</taxon>
    </lineage>
</organism>
<name>A0AAJ2JAY2_STEMA</name>
<gene>
    <name evidence="2" type="ORF">ROV92_11690</name>
</gene>
<reference evidence="2" key="1">
    <citation type="submission" date="2023-07" db="EMBL/GenBank/DDBJ databases">
        <title>Comparative genomics of clinical Stenotrophomonas maltophilia isolates reveals regions of diversity which correlate with colonization and persistence in vivo.</title>
        <authorList>
            <person name="Mcdaniel M.S."/>
            <person name="Swords W.E."/>
            <person name="Sumpter N.A."/>
            <person name="Lindgren N.R."/>
            <person name="Billiot C.E."/>
        </authorList>
    </citation>
    <scope>NUCLEOTIDE SEQUENCE</scope>
    <source>
        <strain evidence="2">Ism4</strain>
    </source>
</reference>
<feature type="transmembrane region" description="Helical" evidence="1">
    <location>
        <begin position="9"/>
        <end position="28"/>
    </location>
</feature>